<sequence length="88" mass="9903">MIYHVEETEEVLAELSALPAEALTAYLELRTTLELTPWSGNQYNPDNPAGANMRTQPFGSGHGLAIYVIIEHPELDEHRVVITRTTWI</sequence>
<accession>A0ABP6QA16</accession>
<reference evidence="2" key="1">
    <citation type="journal article" date="2019" name="Int. J. Syst. Evol. Microbiol.">
        <title>The Global Catalogue of Microorganisms (GCM) 10K type strain sequencing project: providing services to taxonomists for standard genome sequencing and annotation.</title>
        <authorList>
            <consortium name="The Broad Institute Genomics Platform"/>
            <consortium name="The Broad Institute Genome Sequencing Center for Infectious Disease"/>
            <person name="Wu L."/>
            <person name="Ma J."/>
        </authorList>
    </citation>
    <scope>NUCLEOTIDE SEQUENCE [LARGE SCALE GENOMIC DNA]</scope>
    <source>
        <strain evidence="2">JCM 9377</strain>
    </source>
</reference>
<organism evidence="1 2">
    <name type="scientific">Actinocorallia longicatena</name>
    <dbReference type="NCBI Taxonomy" id="111803"/>
    <lineage>
        <taxon>Bacteria</taxon>
        <taxon>Bacillati</taxon>
        <taxon>Actinomycetota</taxon>
        <taxon>Actinomycetes</taxon>
        <taxon>Streptosporangiales</taxon>
        <taxon>Thermomonosporaceae</taxon>
        <taxon>Actinocorallia</taxon>
    </lineage>
</organism>
<keyword evidence="2" id="KW-1185">Reference proteome</keyword>
<proteinExistence type="predicted"/>
<comment type="caution">
    <text evidence="1">The sequence shown here is derived from an EMBL/GenBank/DDBJ whole genome shotgun (WGS) entry which is preliminary data.</text>
</comment>
<gene>
    <name evidence="1" type="ORF">GCM10010468_34780</name>
</gene>
<dbReference type="EMBL" id="BAAAUV010000007">
    <property type="protein sequence ID" value="GAA3214167.1"/>
    <property type="molecule type" value="Genomic_DNA"/>
</dbReference>
<dbReference type="Proteomes" id="UP001501237">
    <property type="component" value="Unassembled WGS sequence"/>
</dbReference>
<protein>
    <submittedName>
        <fullName evidence="1">Uncharacterized protein</fullName>
    </submittedName>
</protein>
<evidence type="ECO:0000313" key="1">
    <source>
        <dbReference type="EMBL" id="GAA3214167.1"/>
    </source>
</evidence>
<evidence type="ECO:0000313" key="2">
    <source>
        <dbReference type="Proteomes" id="UP001501237"/>
    </source>
</evidence>
<name>A0ABP6QA16_9ACTN</name>
<dbReference type="RefSeq" id="WP_344829219.1">
    <property type="nucleotide sequence ID" value="NZ_BAAAUV010000007.1"/>
</dbReference>